<protein>
    <recommendedName>
        <fullName evidence="1">Peptidase C39 domain-containing protein</fullName>
    </recommendedName>
</protein>
<gene>
    <name evidence="2" type="ORF">COT65_00715</name>
</gene>
<feature type="domain" description="Peptidase C39" evidence="1">
    <location>
        <begin position="9"/>
        <end position="136"/>
    </location>
</feature>
<evidence type="ECO:0000259" key="1">
    <source>
        <dbReference type="PROSITE" id="PS50990"/>
    </source>
</evidence>
<dbReference type="AlphaFoldDB" id="A0A2H0WN61"/>
<name>A0A2H0WN61_9BACT</name>
<proteinExistence type="predicted"/>
<dbReference type="GO" id="GO:0008233">
    <property type="term" value="F:peptidase activity"/>
    <property type="evidence" value="ECO:0007669"/>
    <property type="project" value="InterPro"/>
</dbReference>
<dbReference type="InterPro" id="IPR005074">
    <property type="entry name" value="Peptidase_C39"/>
</dbReference>
<dbReference type="PROSITE" id="PS50990">
    <property type="entry name" value="PEPTIDASE_C39"/>
    <property type="match status" value="1"/>
</dbReference>
<dbReference type="Gene3D" id="3.90.70.10">
    <property type="entry name" value="Cysteine proteinases"/>
    <property type="match status" value="1"/>
</dbReference>
<dbReference type="GO" id="GO:0005524">
    <property type="term" value="F:ATP binding"/>
    <property type="evidence" value="ECO:0007669"/>
    <property type="project" value="InterPro"/>
</dbReference>
<dbReference type="Pfam" id="PF03412">
    <property type="entry name" value="Peptidase_C39"/>
    <property type="match status" value="1"/>
</dbReference>
<accession>A0A2H0WN61</accession>
<evidence type="ECO:0000313" key="3">
    <source>
        <dbReference type="Proteomes" id="UP000230033"/>
    </source>
</evidence>
<dbReference type="EMBL" id="PEZJ01000009">
    <property type="protein sequence ID" value="PIS14082.1"/>
    <property type="molecule type" value="Genomic_DNA"/>
</dbReference>
<dbReference type="GO" id="GO:0006508">
    <property type="term" value="P:proteolysis"/>
    <property type="evidence" value="ECO:0007669"/>
    <property type="project" value="InterPro"/>
</dbReference>
<dbReference type="GO" id="GO:0016020">
    <property type="term" value="C:membrane"/>
    <property type="evidence" value="ECO:0007669"/>
    <property type="project" value="InterPro"/>
</dbReference>
<comment type="caution">
    <text evidence="2">The sequence shown here is derived from an EMBL/GenBank/DDBJ whole genome shotgun (WGS) entry which is preliminary data.</text>
</comment>
<reference evidence="3" key="1">
    <citation type="submission" date="2017-09" db="EMBL/GenBank/DDBJ databases">
        <title>Depth-based differentiation of microbial function through sediment-hosted aquifers and enrichment of novel symbionts in the deep terrestrial subsurface.</title>
        <authorList>
            <person name="Probst A.J."/>
            <person name="Ladd B."/>
            <person name="Jarett J.K."/>
            <person name="Geller-Mcgrath D.E."/>
            <person name="Sieber C.M.K."/>
            <person name="Emerson J.B."/>
            <person name="Anantharaman K."/>
            <person name="Thomas B.C."/>
            <person name="Malmstrom R."/>
            <person name="Stieglmeier M."/>
            <person name="Klingl A."/>
            <person name="Woyke T."/>
            <person name="Ryan C.M."/>
            <person name="Banfield J.F."/>
        </authorList>
    </citation>
    <scope>NUCLEOTIDE SEQUENCE [LARGE SCALE GENOMIC DNA]</scope>
</reference>
<sequence length="156" mass="18305">MIKYKPLEQLDDFCGPATLKMVFDYHGVIKSQQEWARLSGTTHRDGVQNEGMFKAIKAVGFDYQLIKETSFAEVRKLIAEGQTIIVIWWSESWGHYSPVADISHKTITLADPEFGKFRRVGLQRFDHFWFDFAQDFKRKASDLQLRNLIWVYKPQK</sequence>
<dbReference type="Proteomes" id="UP000230033">
    <property type="component" value="Unassembled WGS sequence"/>
</dbReference>
<organism evidence="2 3">
    <name type="scientific">Candidatus Shapirobacteria bacterium CG09_land_8_20_14_0_10_47_13</name>
    <dbReference type="NCBI Taxonomy" id="1974481"/>
    <lineage>
        <taxon>Bacteria</taxon>
        <taxon>Candidatus Shapironibacteriota</taxon>
    </lineage>
</organism>
<evidence type="ECO:0000313" key="2">
    <source>
        <dbReference type="EMBL" id="PIS14082.1"/>
    </source>
</evidence>